<keyword evidence="3" id="KW-1185">Reference proteome</keyword>
<dbReference type="RefSeq" id="WP_082376751.1">
    <property type="nucleotide sequence ID" value="NZ_JXMU01000020.1"/>
</dbReference>
<dbReference type="PANTHER" id="PTHR23416">
    <property type="entry name" value="SIALIC ACID SYNTHASE-RELATED"/>
    <property type="match status" value="1"/>
</dbReference>
<sequence>MTGRKLFQIVKPLINAISFLFSLLPRILFELTWPLLELFPWKLGIFLRYLWAKRLAKSCGENVLFETGVRVTFWEEIELGSNVAIYETCYLDGKGGIKIGDNVSIAHQSSLISFDFDITDPDTELKYSPMRKKPIVIGDDIMIFSGVRVFAGANIKSRSVIAANAVVREGVYESGIYAGLPAKKKKDIVQRAKDGV</sequence>
<accession>A0A0M9GLB6</accession>
<evidence type="ECO:0000313" key="2">
    <source>
        <dbReference type="EMBL" id="KPB00497.1"/>
    </source>
</evidence>
<keyword evidence="1" id="KW-0812">Transmembrane</keyword>
<name>A0A0M9GLB6_9HYPH</name>
<keyword evidence="1" id="KW-1133">Transmembrane helix</keyword>
<dbReference type="SUPFAM" id="SSF51161">
    <property type="entry name" value="Trimeric LpxA-like enzymes"/>
    <property type="match status" value="1"/>
</dbReference>
<dbReference type="STRING" id="1514904.SU32_13495"/>
<dbReference type="InterPro" id="IPR011004">
    <property type="entry name" value="Trimer_LpxA-like_sf"/>
</dbReference>
<comment type="caution">
    <text evidence="2">The sequence shown here is derived from an EMBL/GenBank/DDBJ whole genome shotgun (WGS) entry which is preliminary data.</text>
</comment>
<keyword evidence="1" id="KW-0472">Membrane</keyword>
<dbReference type="Gene3D" id="2.160.10.10">
    <property type="entry name" value="Hexapeptide repeat proteins"/>
    <property type="match status" value="1"/>
</dbReference>
<gene>
    <name evidence="2" type="ORF">SU32_13495</name>
</gene>
<evidence type="ECO:0008006" key="4">
    <source>
        <dbReference type="Google" id="ProtNLM"/>
    </source>
</evidence>
<dbReference type="InterPro" id="IPR051159">
    <property type="entry name" value="Hexapeptide_acetyltransf"/>
</dbReference>
<protein>
    <recommendedName>
        <fullName evidence="4">Acetyltransferase</fullName>
    </recommendedName>
</protein>
<organism evidence="2 3">
    <name type="scientific">Ahrensia marina</name>
    <dbReference type="NCBI Taxonomy" id="1514904"/>
    <lineage>
        <taxon>Bacteria</taxon>
        <taxon>Pseudomonadati</taxon>
        <taxon>Pseudomonadota</taxon>
        <taxon>Alphaproteobacteria</taxon>
        <taxon>Hyphomicrobiales</taxon>
        <taxon>Ahrensiaceae</taxon>
        <taxon>Ahrensia</taxon>
    </lineage>
</organism>
<dbReference type="PATRIC" id="fig|1514904.3.peg.1834"/>
<feature type="transmembrane region" description="Helical" evidence="1">
    <location>
        <begin position="12"/>
        <end position="29"/>
    </location>
</feature>
<reference evidence="2 3" key="1">
    <citation type="submission" date="2015-01" db="EMBL/GenBank/DDBJ databases">
        <title>Ahrensia donghaiensis sp. nov., a novel dimethylsulphoniopropionate-cleavage bacterium isolated from seawater and emended descriptions of the genus Ahrensia and Ahrensia kielensis.</title>
        <authorList>
            <person name="Liu J."/>
        </authorList>
    </citation>
    <scope>NUCLEOTIDE SEQUENCE [LARGE SCALE GENOMIC DNA]</scope>
    <source>
        <strain evidence="2 3">LZD062</strain>
    </source>
</reference>
<proteinExistence type="predicted"/>
<evidence type="ECO:0000256" key="1">
    <source>
        <dbReference type="SAM" id="Phobius"/>
    </source>
</evidence>
<dbReference type="Proteomes" id="UP000038011">
    <property type="component" value="Unassembled WGS sequence"/>
</dbReference>
<dbReference type="EMBL" id="JXMU01000020">
    <property type="protein sequence ID" value="KPB00497.1"/>
    <property type="molecule type" value="Genomic_DNA"/>
</dbReference>
<dbReference type="CDD" id="cd04647">
    <property type="entry name" value="LbH_MAT_like"/>
    <property type="match status" value="1"/>
</dbReference>
<dbReference type="OrthoDB" id="9815592at2"/>
<dbReference type="AlphaFoldDB" id="A0A0M9GLB6"/>
<evidence type="ECO:0000313" key="3">
    <source>
        <dbReference type="Proteomes" id="UP000038011"/>
    </source>
</evidence>